<evidence type="ECO:0000256" key="2">
    <source>
        <dbReference type="ARBA" id="ARBA00022448"/>
    </source>
</evidence>
<feature type="transmembrane region" description="Helical" evidence="8">
    <location>
        <begin position="411"/>
        <end position="433"/>
    </location>
</feature>
<evidence type="ECO:0000256" key="8">
    <source>
        <dbReference type="SAM" id="Phobius"/>
    </source>
</evidence>
<keyword evidence="4 8" id="KW-1133">Transmembrane helix</keyword>
<sequence length="1059" mass="111783">MDRQLAPVFAARAATSDSVLTGIDPTEFTTANPIRLFIIQASIIIIFSRVLAVGFRRLNQPTVIAEVIGGIILGPTVMGRIPGFSAHIFPVPSLPYLNLVATIGLVLFMFLVGLEVDLRLMRKSAKECATVSLVGIAVPLALGAALSKGIYDNFVDETKVTFGHFLLFTGVAMSITAFPILARILTEMKLLSTRVGVVVLAAGVGNDVVGWILLALTVALVNASSGVVAVYVLLCAVGWTLILFFLIKPLFVWLANRTGSFENGPNQLMITVTLILMLISAWITDIIGVHPIFGAFLVGIMVPHEGGFAVALTEKIEDLVSVVFLPLYFTLSGLKTNLGDLNSGLIWGYTIATIIVAFMSKFGGCAIAAKLMGFNLRESAAIGTLMSCKGLVELIVLNIGLSAGILNTQTFSMFVLMAVVTTVATTPLTLWIYPEKHRRALDDQDDNDVAKGSKSGSAGSGDSSDPEGVRASSLGTKRLMVVLTSFEHLPGLMTFVRLMRPNVAAAFDDGHALSGSGDGLRQRNNRMAHSSTSSSSADEKGSGGDGDDDDKEDISDDAPAPLARGYPSTDTRSSAVRSPVHLDALRLVELTDRTSAVMRVAESDDTMRLDPISNVFRTFAQLQGIAVRTAMRVVSTDQFSSTVASRARNVASDLVLLPWTMPVLVGEQTSPQHQSSQQGLASTLASPFDGIFGRGGSTTQTLHNQSSALTTATSPTNATGDQQLTKVSSQHTALARKLIQSADCDVGLLVQRGAAPSSAGMSAGRPHVLLTFMGGPDDRVALDFVGRLAATNDDLTCTVLRLQRCGEAEEGQEGEKLPTVPPTVHHAHSLSPSQAGGGNTIGGVQDTYYSRSHLGDNAGPHRSPLESLLEDDIALQRLERDPRLAVARDAGRLTVQTVSSARLLKAMIEVIQQKKPSLVVVGRGRKNPTLGSHRDELKTLLHYGWGANGKKEATSGEGNIAGAAAAAEADTITTTSATSQPVLSLETTSRLVNGETCKVVGEPAFAIFNVLSTAKTNSGNNAAEALHVPLTLVVASGNNTSSTAAEGRISSAMNAQEEA</sequence>
<feature type="compositionally biased region" description="Polar residues" evidence="7">
    <location>
        <begin position="697"/>
        <end position="725"/>
    </location>
</feature>
<evidence type="ECO:0000256" key="4">
    <source>
        <dbReference type="ARBA" id="ARBA00022989"/>
    </source>
</evidence>
<comment type="subcellular location">
    <subcellularLocation>
        <location evidence="1">Membrane</location>
        <topology evidence="1">Multi-pass membrane protein</topology>
    </subcellularLocation>
</comment>
<keyword evidence="3 8" id="KW-0812">Transmembrane</keyword>
<dbReference type="EMBL" id="KZ819668">
    <property type="protein sequence ID" value="PWN27440.1"/>
    <property type="molecule type" value="Genomic_DNA"/>
</dbReference>
<organism evidence="10 11">
    <name type="scientific">Jaminaea rosea</name>
    <dbReference type="NCBI Taxonomy" id="1569628"/>
    <lineage>
        <taxon>Eukaryota</taxon>
        <taxon>Fungi</taxon>
        <taxon>Dikarya</taxon>
        <taxon>Basidiomycota</taxon>
        <taxon>Ustilaginomycotina</taxon>
        <taxon>Exobasidiomycetes</taxon>
        <taxon>Microstromatales</taxon>
        <taxon>Microstromatales incertae sedis</taxon>
        <taxon>Jaminaea</taxon>
    </lineage>
</organism>
<feature type="transmembrane region" description="Helical" evidence="8">
    <location>
        <begin position="346"/>
        <end position="369"/>
    </location>
</feature>
<dbReference type="AlphaFoldDB" id="A0A316UQ75"/>
<name>A0A316UQ75_9BASI</name>
<feature type="region of interest" description="Disordered" evidence="7">
    <location>
        <begin position="510"/>
        <end position="577"/>
    </location>
</feature>
<feature type="region of interest" description="Disordered" evidence="7">
    <location>
        <begin position="695"/>
        <end position="725"/>
    </location>
</feature>
<keyword evidence="5" id="KW-0406">Ion transport</keyword>
<feature type="region of interest" description="Disordered" evidence="7">
    <location>
        <begin position="808"/>
        <end position="844"/>
    </location>
</feature>
<dbReference type="Pfam" id="PF00999">
    <property type="entry name" value="Na_H_Exchanger"/>
    <property type="match status" value="1"/>
</dbReference>
<feature type="transmembrane region" description="Helical" evidence="8">
    <location>
        <begin position="95"/>
        <end position="116"/>
    </location>
</feature>
<dbReference type="InterPro" id="IPR006153">
    <property type="entry name" value="Cation/H_exchanger_TM"/>
</dbReference>
<feature type="transmembrane region" description="Helical" evidence="8">
    <location>
        <begin position="268"/>
        <end position="287"/>
    </location>
</feature>
<dbReference type="OrthoDB" id="2687058at2759"/>
<feature type="transmembrane region" description="Helical" evidence="8">
    <location>
        <begin position="34"/>
        <end position="55"/>
    </location>
</feature>
<accession>A0A316UQ75</accession>
<dbReference type="PANTHER" id="PTHR32468">
    <property type="entry name" value="CATION/H + ANTIPORTER"/>
    <property type="match status" value="1"/>
</dbReference>
<dbReference type="GO" id="GO:0015297">
    <property type="term" value="F:antiporter activity"/>
    <property type="evidence" value="ECO:0007669"/>
    <property type="project" value="InterPro"/>
</dbReference>
<evidence type="ECO:0000259" key="9">
    <source>
        <dbReference type="Pfam" id="PF00999"/>
    </source>
</evidence>
<dbReference type="GO" id="GO:1902600">
    <property type="term" value="P:proton transmembrane transport"/>
    <property type="evidence" value="ECO:0007669"/>
    <property type="project" value="InterPro"/>
</dbReference>
<feature type="transmembrane region" description="Helical" evidence="8">
    <location>
        <begin position="128"/>
        <end position="150"/>
    </location>
</feature>
<dbReference type="GeneID" id="37026253"/>
<feature type="transmembrane region" description="Helical" evidence="8">
    <location>
        <begin position="319"/>
        <end position="334"/>
    </location>
</feature>
<evidence type="ECO:0000313" key="10">
    <source>
        <dbReference type="EMBL" id="PWN27440.1"/>
    </source>
</evidence>
<evidence type="ECO:0000256" key="6">
    <source>
        <dbReference type="ARBA" id="ARBA00023136"/>
    </source>
</evidence>
<feature type="transmembrane region" description="Helical" evidence="8">
    <location>
        <begin position="197"/>
        <end position="221"/>
    </location>
</feature>
<dbReference type="STRING" id="1569628.A0A316UQ75"/>
<feature type="compositionally biased region" description="Acidic residues" evidence="7">
    <location>
        <begin position="545"/>
        <end position="556"/>
    </location>
</feature>
<feature type="transmembrane region" description="Helical" evidence="8">
    <location>
        <begin position="162"/>
        <end position="185"/>
    </location>
</feature>
<reference evidence="10 11" key="1">
    <citation type="journal article" date="2018" name="Mol. Biol. Evol.">
        <title>Broad Genomic Sampling Reveals a Smut Pathogenic Ancestry of the Fungal Clade Ustilaginomycotina.</title>
        <authorList>
            <person name="Kijpornyongpan T."/>
            <person name="Mondo S.J."/>
            <person name="Barry K."/>
            <person name="Sandor L."/>
            <person name="Lee J."/>
            <person name="Lipzen A."/>
            <person name="Pangilinan J."/>
            <person name="LaButti K."/>
            <person name="Hainaut M."/>
            <person name="Henrissat B."/>
            <person name="Grigoriev I.V."/>
            <person name="Spatafora J.W."/>
            <person name="Aime M.C."/>
        </authorList>
    </citation>
    <scope>NUCLEOTIDE SEQUENCE [LARGE SCALE GENOMIC DNA]</scope>
    <source>
        <strain evidence="10 11">MCA 5214</strain>
    </source>
</reference>
<evidence type="ECO:0000256" key="7">
    <source>
        <dbReference type="SAM" id="MobiDB-lite"/>
    </source>
</evidence>
<evidence type="ECO:0000256" key="5">
    <source>
        <dbReference type="ARBA" id="ARBA00023065"/>
    </source>
</evidence>
<keyword evidence="6 8" id="KW-0472">Membrane</keyword>
<keyword evidence="11" id="KW-1185">Reference proteome</keyword>
<dbReference type="PANTHER" id="PTHR32468:SF0">
    <property type="entry name" value="K(+)_H(+) ANTIPORTER 1"/>
    <property type="match status" value="1"/>
</dbReference>
<feature type="transmembrane region" description="Helical" evidence="8">
    <location>
        <begin position="381"/>
        <end position="405"/>
    </location>
</feature>
<evidence type="ECO:0000256" key="3">
    <source>
        <dbReference type="ARBA" id="ARBA00022692"/>
    </source>
</evidence>
<evidence type="ECO:0000313" key="11">
    <source>
        <dbReference type="Proteomes" id="UP000245884"/>
    </source>
</evidence>
<feature type="compositionally biased region" description="Low complexity" evidence="7">
    <location>
        <begin position="450"/>
        <end position="463"/>
    </location>
</feature>
<evidence type="ECO:0000256" key="1">
    <source>
        <dbReference type="ARBA" id="ARBA00004141"/>
    </source>
</evidence>
<feature type="region of interest" description="Disordered" evidence="7">
    <location>
        <begin position="442"/>
        <end position="471"/>
    </location>
</feature>
<dbReference type="GO" id="GO:0016020">
    <property type="term" value="C:membrane"/>
    <property type="evidence" value="ECO:0007669"/>
    <property type="project" value="UniProtKB-SubCell"/>
</dbReference>
<keyword evidence="2" id="KW-0813">Transport</keyword>
<proteinExistence type="predicted"/>
<protein>
    <recommendedName>
        <fullName evidence="9">Cation/H+ exchanger transmembrane domain-containing protein</fullName>
    </recommendedName>
</protein>
<dbReference type="RefSeq" id="XP_025362052.1">
    <property type="nucleotide sequence ID" value="XM_025504430.1"/>
</dbReference>
<feature type="domain" description="Cation/H+ exchanger transmembrane" evidence="9">
    <location>
        <begin position="47"/>
        <end position="428"/>
    </location>
</feature>
<dbReference type="InterPro" id="IPR050794">
    <property type="entry name" value="CPA2_transporter"/>
</dbReference>
<gene>
    <name evidence="10" type="ORF">BDZ90DRAFT_220310</name>
</gene>
<dbReference type="Proteomes" id="UP000245884">
    <property type="component" value="Unassembled WGS sequence"/>
</dbReference>
<feature type="transmembrane region" description="Helical" evidence="8">
    <location>
        <begin position="227"/>
        <end position="247"/>
    </location>
</feature>
<feature type="transmembrane region" description="Helical" evidence="8">
    <location>
        <begin position="67"/>
        <end position="89"/>
    </location>
</feature>
<dbReference type="InterPro" id="IPR038770">
    <property type="entry name" value="Na+/solute_symporter_sf"/>
</dbReference>
<dbReference type="Gene3D" id="1.20.1530.20">
    <property type="match status" value="1"/>
</dbReference>